<dbReference type="EMBL" id="CP001661">
    <property type="protein sequence ID" value="ACT18716.1"/>
    <property type="molecule type" value="Genomic_DNA"/>
</dbReference>
<evidence type="ECO:0000256" key="1">
    <source>
        <dbReference type="SAM" id="SignalP"/>
    </source>
</evidence>
<reference evidence="2" key="1">
    <citation type="submission" date="2009-07" db="EMBL/GenBank/DDBJ databases">
        <title>Complete sequence of Geobacter sp. M21.</title>
        <authorList>
            <consortium name="US DOE Joint Genome Institute"/>
            <person name="Lucas S."/>
            <person name="Copeland A."/>
            <person name="Lapidus A."/>
            <person name="Glavina del Rio T."/>
            <person name="Dalin E."/>
            <person name="Tice H."/>
            <person name="Bruce D."/>
            <person name="Goodwin L."/>
            <person name="Pitluck S."/>
            <person name="Saunders E."/>
            <person name="Brettin T."/>
            <person name="Detter J.C."/>
            <person name="Han C."/>
            <person name="Larimer F."/>
            <person name="Land M."/>
            <person name="Hauser L."/>
            <person name="Kyrpides N."/>
            <person name="Ovchinnikova G."/>
            <person name="Lovley D."/>
        </authorList>
    </citation>
    <scope>NUCLEOTIDE SEQUENCE [LARGE SCALE GENOMIC DNA]</scope>
    <source>
        <strain evidence="2">M21</strain>
    </source>
</reference>
<dbReference type="OrthoDB" id="9894009at2"/>
<sequence>MKKAGILLIAALVLTMLGGTPSFAEAEREDVGRVLSMNGSHMVMQTVDGERLRLDVDAGTRIHLEDSRVPVKRLLPDTRVRVSHKDGHATAIFVKAVPK</sequence>
<feature type="chain" id="PRO_5002964426" description="Copper-binding protein" evidence="1">
    <location>
        <begin position="27"/>
        <end position="99"/>
    </location>
</feature>
<dbReference type="HOGENOM" id="CLU_2316299_0_0_7"/>
<protein>
    <recommendedName>
        <fullName evidence="3">Copper-binding protein</fullName>
    </recommendedName>
</protein>
<evidence type="ECO:0000313" key="2">
    <source>
        <dbReference type="EMBL" id="ACT18716.1"/>
    </source>
</evidence>
<gene>
    <name evidence="2" type="ordered locus">GM21_2680</name>
</gene>
<accession>C6E168</accession>
<organism evidence="2">
    <name type="scientific">Geobacter sp. (strain M21)</name>
    <dbReference type="NCBI Taxonomy" id="443144"/>
    <lineage>
        <taxon>Bacteria</taxon>
        <taxon>Pseudomonadati</taxon>
        <taxon>Thermodesulfobacteriota</taxon>
        <taxon>Desulfuromonadia</taxon>
        <taxon>Geobacterales</taxon>
        <taxon>Geobacteraceae</taxon>
        <taxon>Geobacter</taxon>
    </lineage>
</organism>
<proteinExistence type="predicted"/>
<feature type="signal peptide" evidence="1">
    <location>
        <begin position="1"/>
        <end position="26"/>
    </location>
</feature>
<keyword evidence="1" id="KW-0732">Signal</keyword>
<dbReference type="KEGG" id="gem:GM21_2680"/>
<evidence type="ECO:0008006" key="3">
    <source>
        <dbReference type="Google" id="ProtNLM"/>
    </source>
</evidence>
<dbReference type="AlphaFoldDB" id="C6E168"/>
<dbReference type="STRING" id="443144.GM21_2680"/>
<name>C6E168_GEOSM</name>